<evidence type="ECO:0000313" key="5">
    <source>
        <dbReference type="Proteomes" id="UP000812966"/>
    </source>
</evidence>
<dbReference type="Pfam" id="PF05193">
    <property type="entry name" value="Peptidase_M16_C"/>
    <property type="match status" value="1"/>
</dbReference>
<dbReference type="PANTHER" id="PTHR43016:SF16">
    <property type="entry name" value="METALLOPROTEASE, PUTATIVE (AFU_ORTHOLOGUE AFUA_4G07610)-RELATED"/>
    <property type="match status" value="1"/>
</dbReference>
<organism evidence="4 5">
    <name type="scientific">Filobasidium floriforme</name>
    <dbReference type="NCBI Taxonomy" id="5210"/>
    <lineage>
        <taxon>Eukaryota</taxon>
        <taxon>Fungi</taxon>
        <taxon>Dikarya</taxon>
        <taxon>Basidiomycota</taxon>
        <taxon>Agaricomycotina</taxon>
        <taxon>Tremellomycetes</taxon>
        <taxon>Filobasidiales</taxon>
        <taxon>Filobasidiaceae</taxon>
        <taxon>Filobasidium</taxon>
    </lineage>
</organism>
<dbReference type="SUPFAM" id="SSF63411">
    <property type="entry name" value="LuxS/MPP-like metallohydrolase"/>
    <property type="match status" value="4"/>
</dbReference>
<feature type="domain" description="Peptidase M16 N-terminal" evidence="2">
    <location>
        <begin position="121"/>
        <end position="233"/>
    </location>
</feature>
<evidence type="ECO:0008006" key="6">
    <source>
        <dbReference type="Google" id="ProtNLM"/>
    </source>
</evidence>
<evidence type="ECO:0000259" key="2">
    <source>
        <dbReference type="Pfam" id="PF00675"/>
    </source>
</evidence>
<proteinExistence type="predicted"/>
<dbReference type="FunFam" id="3.30.830.10:FF:000015">
    <property type="entry name" value="Putative zinc metalloprotease"/>
    <property type="match status" value="1"/>
</dbReference>
<dbReference type="Proteomes" id="UP000812966">
    <property type="component" value="Unassembled WGS sequence"/>
</dbReference>
<dbReference type="InterPro" id="IPR007863">
    <property type="entry name" value="Peptidase_M16_C"/>
</dbReference>
<dbReference type="Pfam" id="PF00675">
    <property type="entry name" value="Peptidase_M16"/>
    <property type="match status" value="1"/>
</dbReference>
<dbReference type="PANTHER" id="PTHR43016">
    <property type="entry name" value="PRESEQUENCE PROTEASE"/>
    <property type="match status" value="1"/>
</dbReference>
<evidence type="ECO:0000313" key="4">
    <source>
        <dbReference type="EMBL" id="KAG7563026.1"/>
    </source>
</evidence>
<dbReference type="Gene3D" id="3.30.830.10">
    <property type="entry name" value="Metalloenzyme, LuxS/M16 peptidase-like"/>
    <property type="match status" value="4"/>
</dbReference>
<dbReference type="FunFam" id="3.30.830.10:FF:000031">
    <property type="entry name" value="Putative zinc metalloprotease"/>
    <property type="match status" value="1"/>
</dbReference>
<dbReference type="InterPro" id="IPR011765">
    <property type="entry name" value="Pept_M16_N"/>
</dbReference>
<reference evidence="4" key="1">
    <citation type="submission" date="2020-04" db="EMBL/GenBank/DDBJ databases">
        <title>Analysis of mating type loci in Filobasidium floriforme.</title>
        <authorList>
            <person name="Nowrousian M."/>
        </authorList>
    </citation>
    <scope>NUCLEOTIDE SEQUENCE</scope>
    <source>
        <strain evidence="4">CBS 6242</strain>
    </source>
</reference>
<dbReference type="GO" id="GO:0046872">
    <property type="term" value="F:metal ion binding"/>
    <property type="evidence" value="ECO:0007669"/>
    <property type="project" value="InterPro"/>
</dbReference>
<keyword evidence="5" id="KW-1185">Reference proteome</keyword>
<comment type="caution">
    <text evidence="4">The sequence shown here is derived from an EMBL/GenBank/DDBJ whole genome shotgun (WGS) entry which is preliminary data.</text>
</comment>
<sequence length="1119" mass="122478">MLGRLSFRSVRSLPFSRSVSTSQVLSFIPSSRNKITPAIARATHLQSGNLCNKRTLSTMVPTSDVNFGNYEQLTEFKLAYAPVTVAKYRSTKTGFSVVVANNKAPITNAYFTVATEIFDDTGRPHTLEHLVFLGSKSYPYKGVLDNLANRAGGDGTNAWTADDHTAYTISTAGSEGFLNMLPIYLDHILYPTITASGFTTEVFHVNGKGEEAGVVMSEMQGVEQNPTTVLARKLQLELYPEGSAYRSETGGMLDALRKLTVEEIREFHAKAYRPYNVCLLVDGSIPLEKLMDVLNNQVDPLILSRAGSEKIEIPTDWKRPFLETASAAGPKIEQDKQEIVEFMDKDESMGEMYLAWRGNPTGDHLEEMALDILTTYLTDTEVAPLNKRFIEIAKPLCTLIGFYSSDRASASEITCHISGVPAAMLEKMTSELRSALRDIAQGTAKEGPLDMKRMRSVIERDRRQLLATAETRLTDVLCDPVITDFLYGDVNSKSLPGTFDDLDQYRTLLTWKADQWVNLLKKYFVDQPCISIVGKPSAAMVEKISQQAKERLASTKTALGEAGLKRKADELAAAQKENDRPIPDNIITDFPISDASKIDWVPVESAVNPVASFGNASPRVQAHVDTEGQELPYSVHFAHVSSNFVTVRVTFDASCLPADLMPYLKLFESSLFSLPVERPEGVIGHEEVVTQLTELTVDYDSGLGLRGEFSDVFQVYLKVEQDKYSTAIGWLRDLLSRGVFDIERLFVVVAKLLQDLPRRKRSANSAGSSTIFDMLFDKSKSPSIANGLLATLTSLPKIADELKENPEVVTKKLKTLREYLLDPAVMRISVAGDILSMKNPRSAFSDNFLPFNRIGLRPLKGARDVMSLLGLNPAKKAKVVTLPSVEGSYGVVYGNGPYGWDAEGLAAAELAAGVLNALESYFWKHIRGAGLAYGASIEVDEEAGLTSFKVWRSPDAYKAYKAAGDVVRGLADGSIELEKNLVDAARSTTSYTLARQEGNNSAAASTVFINEVFKQIPADTGARRLASLKDISVDQVREAIRQHFVPLFDPESSVVVVASATGLDEKIATQLSDAGYEVEKMELPSLGDNDISGSDDDGDSAESGSEDESEGDAMSVTST</sequence>
<protein>
    <recommendedName>
        <fullName evidence="6">Mitochondrial presequence protease</fullName>
    </recommendedName>
</protein>
<dbReference type="EMBL" id="JABELV010000022">
    <property type="protein sequence ID" value="KAG7563026.1"/>
    <property type="molecule type" value="Genomic_DNA"/>
</dbReference>
<name>A0A8K0NS94_9TREE</name>
<dbReference type="OrthoDB" id="4953at2759"/>
<accession>A0A8K0NS94</accession>
<feature type="region of interest" description="Disordered" evidence="1">
    <location>
        <begin position="1079"/>
        <end position="1119"/>
    </location>
</feature>
<gene>
    <name evidence="4" type="ORF">FFLO_01584</name>
</gene>
<dbReference type="InterPro" id="IPR011249">
    <property type="entry name" value="Metalloenz_LuxS/M16"/>
</dbReference>
<feature type="domain" description="Peptidase M16 C-terminal" evidence="3">
    <location>
        <begin position="258"/>
        <end position="442"/>
    </location>
</feature>
<evidence type="ECO:0000256" key="1">
    <source>
        <dbReference type="SAM" id="MobiDB-lite"/>
    </source>
</evidence>
<dbReference type="AlphaFoldDB" id="A0A8K0NS94"/>
<evidence type="ECO:0000259" key="3">
    <source>
        <dbReference type="Pfam" id="PF05193"/>
    </source>
</evidence>
<feature type="compositionally biased region" description="Acidic residues" evidence="1">
    <location>
        <begin position="1093"/>
        <end position="1111"/>
    </location>
</feature>